<evidence type="ECO:0000256" key="3">
    <source>
        <dbReference type="ARBA" id="ARBA00022827"/>
    </source>
</evidence>
<keyword evidence="8" id="KW-1185">Reference proteome</keyword>
<dbReference type="InterPro" id="IPR016169">
    <property type="entry name" value="FAD-bd_PCMH_sub2"/>
</dbReference>
<keyword evidence="3" id="KW-0274">FAD</keyword>
<feature type="region of interest" description="Disordered" evidence="5">
    <location>
        <begin position="1"/>
        <end position="23"/>
    </location>
</feature>
<reference evidence="7 8" key="1">
    <citation type="submission" date="2019-03" db="EMBL/GenBank/DDBJ databases">
        <title>Draft genome sequences of novel Actinobacteria.</title>
        <authorList>
            <person name="Sahin N."/>
            <person name="Ay H."/>
            <person name="Saygin H."/>
        </authorList>
    </citation>
    <scope>NUCLEOTIDE SEQUENCE [LARGE SCALE GENOMIC DNA]</scope>
    <source>
        <strain evidence="7 8">5K548</strain>
    </source>
</reference>
<dbReference type="Gene3D" id="3.40.462.10">
    <property type="entry name" value="FAD-linked oxidases, C-terminal domain"/>
    <property type="match status" value="1"/>
</dbReference>
<organism evidence="7 8">
    <name type="scientific">Saccharopolyspora karakumensis</name>
    <dbReference type="NCBI Taxonomy" id="2530386"/>
    <lineage>
        <taxon>Bacteria</taxon>
        <taxon>Bacillati</taxon>
        <taxon>Actinomycetota</taxon>
        <taxon>Actinomycetes</taxon>
        <taxon>Pseudonocardiales</taxon>
        <taxon>Pseudonocardiaceae</taxon>
        <taxon>Saccharopolyspora</taxon>
    </lineage>
</organism>
<dbReference type="PANTHER" id="PTHR13878:SF53">
    <property type="entry name" value="CYTOKININ DEHYDROGENASE 6"/>
    <property type="match status" value="1"/>
</dbReference>
<accession>A0A4R5BH73</accession>
<dbReference type="EMBL" id="SMLA01000056">
    <property type="protein sequence ID" value="TDD83174.1"/>
    <property type="molecule type" value="Genomic_DNA"/>
</dbReference>
<evidence type="ECO:0000256" key="1">
    <source>
        <dbReference type="ARBA" id="ARBA00005466"/>
    </source>
</evidence>
<dbReference type="InterPro" id="IPR016170">
    <property type="entry name" value="Cytok_DH_C_sf"/>
</dbReference>
<keyword evidence="2" id="KW-0285">Flavoprotein</keyword>
<dbReference type="AlphaFoldDB" id="A0A4R5BH73"/>
<evidence type="ECO:0000313" key="8">
    <source>
        <dbReference type="Proteomes" id="UP000294723"/>
    </source>
</evidence>
<evidence type="ECO:0000256" key="4">
    <source>
        <dbReference type="ARBA" id="ARBA00023002"/>
    </source>
</evidence>
<feature type="domain" description="FAD-binding PCMH-type" evidence="6">
    <location>
        <begin position="89"/>
        <end position="260"/>
    </location>
</feature>
<protein>
    <submittedName>
        <fullName evidence="7">FAD-binding protein</fullName>
    </submittedName>
</protein>
<keyword evidence="4" id="KW-0560">Oxidoreductase</keyword>
<dbReference type="Gene3D" id="3.30.43.10">
    <property type="entry name" value="Uridine Diphospho-n-acetylenolpyruvylglucosamine Reductase, domain 2"/>
    <property type="match status" value="1"/>
</dbReference>
<evidence type="ECO:0000313" key="7">
    <source>
        <dbReference type="EMBL" id="TDD83174.1"/>
    </source>
</evidence>
<dbReference type="SUPFAM" id="SSF56176">
    <property type="entry name" value="FAD-binding/transporter-associated domain-like"/>
    <property type="match status" value="1"/>
</dbReference>
<evidence type="ECO:0000256" key="2">
    <source>
        <dbReference type="ARBA" id="ARBA00022630"/>
    </source>
</evidence>
<dbReference type="InterPro" id="IPR036318">
    <property type="entry name" value="FAD-bd_PCMH-like_sf"/>
</dbReference>
<dbReference type="SUPFAM" id="SSF55103">
    <property type="entry name" value="FAD-linked oxidases, C-terminal domain"/>
    <property type="match status" value="1"/>
</dbReference>
<gene>
    <name evidence="7" type="ORF">E1202_25975</name>
</gene>
<dbReference type="InterPro" id="IPR016167">
    <property type="entry name" value="FAD-bd_PCMH_sub1"/>
</dbReference>
<dbReference type="InterPro" id="IPR016166">
    <property type="entry name" value="FAD-bd_PCMH"/>
</dbReference>
<evidence type="ECO:0000259" key="6">
    <source>
        <dbReference type="PROSITE" id="PS51387"/>
    </source>
</evidence>
<sequence>MSGSGHPRRPGLGGPPETGLTRRESTGKALFLRMDSDLDRAAGGRRSLGGVIGMDSGTLDLSTFPELPGRGALITDGDELHASDLGNLVDRRPAAILRPRSTTDIAVAAAWCCRNGVPLRAHGTLHTTGGQALCPSGGIQVDMRSLDLIHAVTDDHADVEAGVLLRDVVWHAWLRGRRLTSGPTGYLQLSTGGVLSVGGISSLHREGAIIDRVQAVEVVTPSGAVRWCTPERNGELFNAVLGGLGCAGIITRARLALTPVSPLTRVYDLHFPSLQEAVRAARVLVRRGEVDDLLIRWFAPQRHRYQLRFTAYHRADRKPDDAHLLRGLGVTAQIWDVSYWEFATSTDNRYEPFVTAGWNRVHKVWADYFMPDSALDEFLAGTAPEITDLDLSETSIGLLFPHRRASFSRPGLRLPDDELVWLFDMFSDAAGQTDPFWLPDRLRRNQRWHRRAAELGGTLYPIGTDLDPASHDLVLAHPARMSFAQEDQCLR</sequence>
<dbReference type="Pfam" id="PF01565">
    <property type="entry name" value="FAD_binding_4"/>
    <property type="match status" value="1"/>
</dbReference>
<dbReference type="InterPro" id="IPR016164">
    <property type="entry name" value="FAD-linked_Oxase-like_C"/>
</dbReference>
<dbReference type="GO" id="GO:0071949">
    <property type="term" value="F:FAD binding"/>
    <property type="evidence" value="ECO:0007669"/>
    <property type="project" value="InterPro"/>
</dbReference>
<dbReference type="Gene3D" id="3.30.465.10">
    <property type="match status" value="1"/>
</dbReference>
<dbReference type="InterPro" id="IPR050432">
    <property type="entry name" value="FAD-linked_Oxidoreductases_BP"/>
</dbReference>
<dbReference type="Proteomes" id="UP000294723">
    <property type="component" value="Unassembled WGS sequence"/>
</dbReference>
<name>A0A4R5BH73_9PSEU</name>
<dbReference type="GO" id="GO:0016491">
    <property type="term" value="F:oxidoreductase activity"/>
    <property type="evidence" value="ECO:0007669"/>
    <property type="project" value="UniProtKB-KW"/>
</dbReference>
<dbReference type="PANTHER" id="PTHR13878">
    <property type="entry name" value="GULONOLACTONE OXIDASE"/>
    <property type="match status" value="1"/>
</dbReference>
<comment type="similarity">
    <text evidence="1">Belongs to the oxygen-dependent FAD-linked oxidoreductase family.</text>
</comment>
<dbReference type="PROSITE" id="PS51387">
    <property type="entry name" value="FAD_PCMH"/>
    <property type="match status" value="1"/>
</dbReference>
<proteinExistence type="inferred from homology"/>
<dbReference type="InterPro" id="IPR006094">
    <property type="entry name" value="Oxid_FAD_bind_N"/>
</dbReference>
<evidence type="ECO:0000256" key="5">
    <source>
        <dbReference type="SAM" id="MobiDB-lite"/>
    </source>
</evidence>
<comment type="caution">
    <text evidence="7">The sequence shown here is derived from an EMBL/GenBank/DDBJ whole genome shotgun (WGS) entry which is preliminary data.</text>
</comment>